<dbReference type="SUPFAM" id="SSF48371">
    <property type="entry name" value="ARM repeat"/>
    <property type="match status" value="1"/>
</dbReference>
<dbReference type="InterPro" id="IPR011989">
    <property type="entry name" value="ARM-like"/>
</dbReference>
<sequence>VKMTIDVDKIGSVLNDGNARMSERFRALFMLKNIGGKTAIDYILNCLGGESDLLNHELAYVLGQINKDYALPKLSELVRSREVSTITRHEAAEAIGSIGNIESLALLLEFSNDPDVIVAETCQLAVDRIRWLSSNEYDEALVKNPFNTVDPSPASTSTNTHELTKVFLDSKATLFDRYRAMFSLRNLNTDDAAKTLTKGFECPGSVLFQHEVAYVLGQMQKSVVVPELSAQLLNLNINPIIRHECAEALGGIANEDCRKVLEEFRNDKSRVVRESCEVALDMLDYENSDEFQYS</sequence>
<evidence type="ECO:0000256" key="6">
    <source>
        <dbReference type="ARBA" id="ARBA00023004"/>
    </source>
</evidence>
<dbReference type="SMART" id="SM00567">
    <property type="entry name" value="EZ_HEAT"/>
    <property type="match status" value="6"/>
</dbReference>
<evidence type="ECO:0000256" key="3">
    <source>
        <dbReference type="ARBA" id="ARBA00022723"/>
    </source>
</evidence>
<comment type="catalytic activity">
    <reaction evidence="1 10">
        <text>[eIF5A protein]-deoxyhypusine + AH2 + O2 = [eIF5A protein]-hypusine + A + H2O</text>
        <dbReference type="Rhea" id="RHEA:14101"/>
        <dbReference type="Rhea" id="RHEA-COMP:10144"/>
        <dbReference type="Rhea" id="RHEA-COMP:12592"/>
        <dbReference type="ChEBI" id="CHEBI:13193"/>
        <dbReference type="ChEBI" id="CHEBI:15377"/>
        <dbReference type="ChEBI" id="CHEBI:15379"/>
        <dbReference type="ChEBI" id="CHEBI:17499"/>
        <dbReference type="ChEBI" id="CHEBI:82657"/>
        <dbReference type="ChEBI" id="CHEBI:91175"/>
        <dbReference type="EC" id="1.14.99.29"/>
    </reaction>
</comment>
<evidence type="ECO:0000313" key="12">
    <source>
        <dbReference type="Proteomes" id="UP000007875"/>
    </source>
</evidence>
<dbReference type="InterPro" id="IPR004155">
    <property type="entry name" value="PBS_lyase_HEAT"/>
</dbReference>
<dbReference type="GeneTree" id="ENSGT00940000165304"/>
<keyword evidence="3 10" id="KW-0479">Metal-binding</keyword>
<reference evidence="11" key="2">
    <citation type="submission" date="2025-08" db="UniProtKB">
        <authorList>
            <consortium name="Ensembl"/>
        </authorList>
    </citation>
    <scope>IDENTIFICATION</scope>
</reference>
<evidence type="ECO:0000256" key="7">
    <source>
        <dbReference type="ARBA" id="ARBA00023033"/>
    </source>
</evidence>
<keyword evidence="7 10" id="KW-0503">Monooxygenase</keyword>
<feature type="binding site" evidence="10">
    <location>
        <position position="210"/>
    </location>
    <ligand>
        <name>Fe cation</name>
        <dbReference type="ChEBI" id="CHEBI:24875"/>
        <label>2</label>
    </ligand>
</feature>
<dbReference type="InterPro" id="IPR027517">
    <property type="entry name" value="Deoxyhypusine_hydroxylase"/>
</dbReference>
<protein>
    <recommendedName>
        <fullName evidence="10">Deoxyhypusine hydroxylase</fullName>
        <shortName evidence="10">DOHH</shortName>
        <ecNumber evidence="10">1.14.99.29</ecNumber>
    </recommendedName>
    <alternativeName>
        <fullName evidence="10">Deoxyhypusine dioxygenase</fullName>
    </alternativeName>
    <alternativeName>
        <fullName evidence="10">Deoxyhypusine monooxygenase</fullName>
    </alternativeName>
</protein>
<feature type="binding site" evidence="10">
    <location>
        <position position="90"/>
    </location>
    <ligand>
        <name>Fe cation</name>
        <dbReference type="ChEBI" id="CHEBI:24875"/>
        <label>1</label>
    </ligand>
</feature>
<comment type="cofactor">
    <cofactor evidence="10">
        <name>Fe(2+)</name>
        <dbReference type="ChEBI" id="CHEBI:29033"/>
    </cofactor>
    <text evidence="10">Binds 2 Fe(2+) ions per subunit.</text>
</comment>
<keyword evidence="6 10" id="KW-0408">Iron</keyword>
<proteinExistence type="inferred from homology"/>
<evidence type="ECO:0000256" key="2">
    <source>
        <dbReference type="ARBA" id="ARBA00005041"/>
    </source>
</evidence>
<dbReference type="PANTHER" id="PTHR12697:SF5">
    <property type="entry name" value="DEOXYHYPUSINE HYDROXYLASE"/>
    <property type="match status" value="1"/>
</dbReference>
<dbReference type="HOGENOM" id="CLU_053974_0_0_1"/>
<dbReference type="InterPro" id="IPR016024">
    <property type="entry name" value="ARM-type_fold"/>
</dbReference>
<dbReference type="Pfam" id="PF13646">
    <property type="entry name" value="HEAT_2"/>
    <property type="match status" value="1"/>
</dbReference>
<dbReference type="UniPathway" id="UPA00354"/>
<feature type="binding site" evidence="10">
    <location>
        <position position="244"/>
    </location>
    <ligand>
        <name>Fe cation</name>
        <dbReference type="ChEBI" id="CHEBI:24875"/>
        <label>2</label>
    </ligand>
</feature>
<keyword evidence="8 10" id="KW-0386">Hypusine biosynthesis</keyword>
<evidence type="ECO:0000256" key="1">
    <source>
        <dbReference type="ARBA" id="ARBA00000068"/>
    </source>
</evidence>
<dbReference type="PANTHER" id="PTHR12697">
    <property type="entry name" value="PBS LYASE HEAT-LIKE PROTEIN"/>
    <property type="match status" value="1"/>
</dbReference>
<evidence type="ECO:0000256" key="10">
    <source>
        <dbReference type="HAMAP-Rule" id="MF_03101"/>
    </source>
</evidence>
<dbReference type="InParanoid" id="H2Z404"/>
<evidence type="ECO:0000256" key="5">
    <source>
        <dbReference type="ARBA" id="ARBA00023002"/>
    </source>
</evidence>
<dbReference type="GO" id="GO:0019135">
    <property type="term" value="F:deoxyhypusine monooxygenase activity"/>
    <property type="evidence" value="ECO:0007669"/>
    <property type="project" value="UniProtKB-UniRule"/>
</dbReference>
<dbReference type="Ensembl" id="ENSCSAVT00000012459.1">
    <property type="protein sequence ID" value="ENSCSAVP00000012316.1"/>
    <property type="gene ID" value="ENSCSAVG00000007247.1"/>
</dbReference>
<dbReference type="GO" id="GO:0046872">
    <property type="term" value="F:metal ion binding"/>
    <property type="evidence" value="ECO:0007669"/>
    <property type="project" value="UniProtKB-KW"/>
</dbReference>
<keyword evidence="4" id="KW-0677">Repeat</keyword>
<dbReference type="EC" id="1.14.99.29" evidence="10"/>
<feature type="binding site" evidence="10">
    <location>
        <position position="243"/>
    </location>
    <ligand>
        <name>Fe cation</name>
        <dbReference type="ChEBI" id="CHEBI:24875"/>
        <label>2</label>
    </ligand>
</feature>
<feature type="binding site" evidence="10">
    <location>
        <position position="56"/>
    </location>
    <ligand>
        <name>Fe cation</name>
        <dbReference type="ChEBI" id="CHEBI:24875"/>
        <label>1</label>
    </ligand>
</feature>
<comment type="similarity">
    <text evidence="10">Belongs to the deoxyhypusine hydroxylase family.</text>
</comment>
<dbReference type="eggNOG" id="KOG0567">
    <property type="taxonomic scope" value="Eukaryota"/>
</dbReference>
<dbReference type="STRING" id="51511.ENSCSAVP00000012316"/>
<name>H2Z404_CIOSA</name>
<dbReference type="HAMAP" id="MF_03101">
    <property type="entry name" value="Deoxyhypusine_hydroxylase"/>
    <property type="match status" value="1"/>
</dbReference>
<evidence type="ECO:0000256" key="4">
    <source>
        <dbReference type="ARBA" id="ARBA00022737"/>
    </source>
</evidence>
<comment type="function">
    <text evidence="10">Catalyzes the hydroxylation of the N(6)-(4-aminobutyl)-L-lysine intermediate to form hypusine, an essential post-translational modification only found in mature eIF-5A factor.</text>
</comment>
<keyword evidence="12" id="KW-1185">Reference proteome</keyword>
<evidence type="ECO:0000313" key="11">
    <source>
        <dbReference type="Ensembl" id="ENSCSAVP00000012316.1"/>
    </source>
</evidence>
<feature type="binding site" evidence="10">
    <location>
        <position position="57"/>
    </location>
    <ligand>
        <name>Fe cation</name>
        <dbReference type="ChEBI" id="CHEBI:24875"/>
        <label>1</label>
    </ligand>
</feature>
<feature type="binding site" evidence="10">
    <location>
        <position position="89"/>
    </location>
    <ligand>
        <name>Fe cation</name>
        <dbReference type="ChEBI" id="CHEBI:24875"/>
        <label>1</label>
    </ligand>
</feature>
<reference evidence="11" key="3">
    <citation type="submission" date="2025-09" db="UniProtKB">
        <authorList>
            <consortium name="Ensembl"/>
        </authorList>
    </citation>
    <scope>IDENTIFICATION</scope>
</reference>
<feature type="binding site" evidence="10">
    <location>
        <position position="211"/>
    </location>
    <ligand>
        <name>Fe cation</name>
        <dbReference type="ChEBI" id="CHEBI:24875"/>
        <label>2</label>
    </ligand>
</feature>
<evidence type="ECO:0000256" key="8">
    <source>
        <dbReference type="ARBA" id="ARBA00023256"/>
    </source>
</evidence>
<dbReference type="AlphaFoldDB" id="H2Z404"/>
<dbReference type="FunCoup" id="H2Z404">
    <property type="interactions" value="265"/>
</dbReference>
<organism evidence="11 12">
    <name type="scientific">Ciona savignyi</name>
    <name type="common">Pacific transparent sea squirt</name>
    <dbReference type="NCBI Taxonomy" id="51511"/>
    <lineage>
        <taxon>Eukaryota</taxon>
        <taxon>Metazoa</taxon>
        <taxon>Chordata</taxon>
        <taxon>Tunicata</taxon>
        <taxon>Ascidiacea</taxon>
        <taxon>Phlebobranchia</taxon>
        <taxon>Cionidae</taxon>
        <taxon>Ciona</taxon>
    </lineage>
</organism>
<dbReference type="OMA" id="LQEPCSI"/>
<dbReference type="Gene3D" id="1.25.10.10">
    <property type="entry name" value="Leucine-rich Repeat Variant"/>
    <property type="match status" value="2"/>
</dbReference>
<comment type="function">
    <text evidence="9">Catalyzes the hydroxylation of the N(6)-(4-aminobutyl)-L-lysine intermediate produced by deoxyhypusine synthase/DHPS on a critical lysine of the eukaryotic translation initiation factor 5A/eIF-5A. This is the second step of the post-translational modification of that lysine into an unusual amino acid residue named hypusine. Hypusination is unique to mature eIF-5A factor and is essential for its function.</text>
</comment>
<keyword evidence="5 10" id="KW-0560">Oxidoreductase</keyword>
<reference evidence="12" key="1">
    <citation type="submission" date="2003-08" db="EMBL/GenBank/DDBJ databases">
        <authorList>
            <person name="Birren B."/>
            <person name="Nusbaum C."/>
            <person name="Abebe A."/>
            <person name="Abouelleil A."/>
            <person name="Adekoya E."/>
            <person name="Ait-zahra M."/>
            <person name="Allen N."/>
            <person name="Allen T."/>
            <person name="An P."/>
            <person name="Anderson M."/>
            <person name="Anderson S."/>
            <person name="Arachchi H."/>
            <person name="Armbruster J."/>
            <person name="Bachantsang P."/>
            <person name="Baldwin J."/>
            <person name="Barry A."/>
            <person name="Bayul T."/>
            <person name="Blitshsteyn B."/>
            <person name="Bloom T."/>
            <person name="Blye J."/>
            <person name="Boguslavskiy L."/>
            <person name="Borowsky M."/>
            <person name="Boukhgalter B."/>
            <person name="Brunache A."/>
            <person name="Butler J."/>
            <person name="Calixte N."/>
            <person name="Calvo S."/>
            <person name="Camarata J."/>
            <person name="Campo K."/>
            <person name="Chang J."/>
            <person name="Cheshatsang Y."/>
            <person name="Citroen M."/>
            <person name="Collymore A."/>
            <person name="Considine T."/>
            <person name="Cook A."/>
            <person name="Cooke P."/>
            <person name="Corum B."/>
            <person name="Cuomo C."/>
            <person name="David R."/>
            <person name="Dawoe T."/>
            <person name="Degray S."/>
            <person name="Dodge S."/>
            <person name="Dooley K."/>
            <person name="Dorje P."/>
            <person name="Dorjee K."/>
            <person name="Dorris L."/>
            <person name="Duffey N."/>
            <person name="Dupes A."/>
            <person name="Elkins T."/>
            <person name="Engels R."/>
            <person name="Erickson J."/>
            <person name="Farina A."/>
            <person name="Faro S."/>
            <person name="Ferreira P."/>
            <person name="Fischer H."/>
            <person name="Fitzgerald M."/>
            <person name="Foley K."/>
            <person name="Gage D."/>
            <person name="Galagan J."/>
            <person name="Gearin G."/>
            <person name="Gnerre S."/>
            <person name="Gnirke A."/>
            <person name="Goyette A."/>
            <person name="Graham J."/>
            <person name="Grandbois E."/>
            <person name="Gyaltsen K."/>
            <person name="Hafez N."/>
            <person name="Hagopian D."/>
            <person name="Hagos B."/>
            <person name="Hall J."/>
            <person name="Hatcher B."/>
            <person name="Heller A."/>
            <person name="Higgins H."/>
            <person name="Honan T."/>
            <person name="Horn A."/>
            <person name="Houde N."/>
            <person name="Hughes L."/>
            <person name="Hulme W."/>
            <person name="Husby E."/>
            <person name="Iliev I."/>
            <person name="Jaffe D."/>
            <person name="Jones C."/>
            <person name="Kamal M."/>
            <person name="Kamat A."/>
            <person name="Kamvysselis M."/>
            <person name="Karlsson E."/>
            <person name="Kells C."/>
            <person name="Kieu A."/>
            <person name="Kisner P."/>
            <person name="Kodira C."/>
            <person name="Kulbokas E."/>
            <person name="Labutti K."/>
            <person name="Lama D."/>
            <person name="Landers T."/>
            <person name="Leger J."/>
            <person name="Levine S."/>
            <person name="Lewis D."/>
            <person name="Lewis T."/>
            <person name="Lindblad-toh K."/>
            <person name="Liu X."/>
            <person name="Lokyitsang T."/>
            <person name="Lokyitsang Y."/>
            <person name="Lucien O."/>
            <person name="Lui A."/>
            <person name="Ma L.J."/>
            <person name="Mabbitt R."/>
            <person name="Macdonald J."/>
            <person name="Maclean C."/>
            <person name="Major J."/>
            <person name="Manning J."/>
            <person name="Marabella R."/>
            <person name="Maru K."/>
            <person name="Matthews C."/>
            <person name="Mauceli E."/>
            <person name="Mccarthy M."/>
            <person name="Mcdonough S."/>
            <person name="Mcghee T."/>
            <person name="Meldrim J."/>
            <person name="Meneus L."/>
            <person name="Mesirov J."/>
            <person name="Mihalev A."/>
            <person name="Mihova T."/>
            <person name="Mikkelsen T."/>
            <person name="Mlenga V."/>
            <person name="Moru K."/>
            <person name="Mozes J."/>
            <person name="Mulrain L."/>
            <person name="Munson G."/>
            <person name="Naylor J."/>
            <person name="Newes C."/>
            <person name="Nguyen C."/>
            <person name="Nguyen N."/>
            <person name="Nguyen T."/>
            <person name="Nicol R."/>
            <person name="Nielsen C."/>
            <person name="Nizzari M."/>
            <person name="Norbu C."/>
            <person name="Norbu N."/>
            <person name="O'donnell P."/>
            <person name="Okoawo O."/>
            <person name="O'leary S."/>
            <person name="Omotosho B."/>
            <person name="O'neill K."/>
            <person name="Osman S."/>
            <person name="Parker S."/>
            <person name="Perrin D."/>
            <person name="Phunkhang P."/>
            <person name="Piqani B."/>
            <person name="Purcell S."/>
            <person name="Rachupka T."/>
            <person name="Ramasamy U."/>
            <person name="Rameau R."/>
            <person name="Ray V."/>
            <person name="Raymond C."/>
            <person name="Retta R."/>
            <person name="Richardson S."/>
            <person name="Rise C."/>
            <person name="Rodriguez J."/>
            <person name="Rogers J."/>
            <person name="Rogov P."/>
            <person name="Rutman M."/>
            <person name="Schupbach R."/>
            <person name="Seaman C."/>
            <person name="Settipalli S."/>
            <person name="Sharpe T."/>
            <person name="Sheridan J."/>
            <person name="Sherpa N."/>
            <person name="Shi J."/>
            <person name="Smirnov S."/>
            <person name="Smith C."/>
            <person name="Sougnez C."/>
            <person name="Spencer B."/>
            <person name="Stalker J."/>
            <person name="Stange-thomann N."/>
            <person name="Stavropoulos S."/>
            <person name="Stetson K."/>
            <person name="Stone C."/>
            <person name="Stone S."/>
            <person name="Stubbs M."/>
            <person name="Talamas J."/>
            <person name="Tchuinga P."/>
            <person name="Tenzing P."/>
            <person name="Tesfaye S."/>
            <person name="Theodore J."/>
            <person name="Thoulutsang Y."/>
            <person name="Topham K."/>
            <person name="Towey S."/>
            <person name="Tsamla T."/>
            <person name="Tsomo N."/>
            <person name="Vallee D."/>
            <person name="Vassiliev H."/>
            <person name="Venkataraman V."/>
            <person name="Vinson J."/>
            <person name="Vo A."/>
            <person name="Wade C."/>
            <person name="Wang S."/>
            <person name="Wangchuk T."/>
            <person name="Wangdi T."/>
            <person name="Whittaker C."/>
            <person name="Wilkinson J."/>
            <person name="Wu Y."/>
            <person name="Wyman D."/>
            <person name="Yadav S."/>
            <person name="Yang S."/>
            <person name="Yang X."/>
            <person name="Yeager S."/>
            <person name="Yee E."/>
            <person name="Young G."/>
            <person name="Zainoun J."/>
            <person name="Zembeck L."/>
            <person name="Zimmer A."/>
            <person name="Zody M."/>
            <person name="Lander E."/>
        </authorList>
    </citation>
    <scope>NUCLEOTIDE SEQUENCE [LARGE SCALE GENOMIC DNA]</scope>
</reference>
<evidence type="ECO:0000256" key="9">
    <source>
        <dbReference type="ARBA" id="ARBA00045876"/>
    </source>
</evidence>
<accession>H2Z404</accession>
<dbReference type="Proteomes" id="UP000007875">
    <property type="component" value="Unassembled WGS sequence"/>
</dbReference>
<comment type="pathway">
    <text evidence="2 10">Protein modification; eIF5A hypusination.</text>
</comment>